<comment type="caution">
    <text evidence="2">The sequence shown here is derived from an EMBL/GenBank/DDBJ whole genome shotgun (WGS) entry which is preliminary data.</text>
</comment>
<accession>A0ABR2WD16</accession>
<evidence type="ECO:0000256" key="1">
    <source>
        <dbReference type="SAM" id="MobiDB-lite"/>
    </source>
</evidence>
<keyword evidence="3" id="KW-1185">Reference proteome</keyword>
<proteinExistence type="predicted"/>
<protein>
    <submittedName>
        <fullName evidence="2">Uncharacterized protein</fullName>
    </submittedName>
</protein>
<reference evidence="2 3" key="1">
    <citation type="submission" date="2023-04" db="EMBL/GenBank/DDBJ databases">
        <title>Genome of Basidiobolus ranarum AG-B5.</title>
        <authorList>
            <person name="Stajich J.E."/>
            <person name="Carter-House D."/>
            <person name="Gryganskyi A."/>
        </authorList>
    </citation>
    <scope>NUCLEOTIDE SEQUENCE [LARGE SCALE GENOMIC DNA]</scope>
    <source>
        <strain evidence="2 3">AG-B5</strain>
    </source>
</reference>
<feature type="non-terminal residue" evidence="2">
    <location>
        <position position="1"/>
    </location>
</feature>
<dbReference type="Proteomes" id="UP001479436">
    <property type="component" value="Unassembled WGS sequence"/>
</dbReference>
<dbReference type="EMBL" id="JASJQH010004149">
    <property type="protein sequence ID" value="KAK9759403.1"/>
    <property type="molecule type" value="Genomic_DNA"/>
</dbReference>
<evidence type="ECO:0000313" key="3">
    <source>
        <dbReference type="Proteomes" id="UP001479436"/>
    </source>
</evidence>
<evidence type="ECO:0000313" key="2">
    <source>
        <dbReference type="EMBL" id="KAK9759403.1"/>
    </source>
</evidence>
<name>A0ABR2WD16_9FUNG</name>
<gene>
    <name evidence="2" type="ORF">K7432_017682</name>
</gene>
<feature type="compositionally biased region" description="Acidic residues" evidence="1">
    <location>
        <begin position="63"/>
        <end position="76"/>
    </location>
</feature>
<feature type="compositionally biased region" description="Polar residues" evidence="1">
    <location>
        <begin position="77"/>
        <end position="97"/>
    </location>
</feature>
<organism evidence="2 3">
    <name type="scientific">Basidiobolus ranarum</name>
    <dbReference type="NCBI Taxonomy" id="34480"/>
    <lineage>
        <taxon>Eukaryota</taxon>
        <taxon>Fungi</taxon>
        <taxon>Fungi incertae sedis</taxon>
        <taxon>Zoopagomycota</taxon>
        <taxon>Entomophthoromycotina</taxon>
        <taxon>Basidiobolomycetes</taxon>
        <taxon>Basidiobolales</taxon>
        <taxon>Basidiobolaceae</taxon>
        <taxon>Basidiobolus</taxon>
    </lineage>
</organism>
<feature type="region of interest" description="Disordered" evidence="1">
    <location>
        <begin position="54"/>
        <end position="97"/>
    </location>
</feature>
<sequence>IDGVASKLIKHGKETTIDTISENSTPDFDYKHLRSIDLIGLQDSDIALPNRQKRKPRYYGCGDAEEPINVEEDLDTESSTSPKTLSPMSESSNTNARSGMIAKHYILLSTFSQRS</sequence>